<name>A0A1B2M0Z3_9GAMM</name>
<dbReference type="SUPFAM" id="SSF51182">
    <property type="entry name" value="RmlC-like cupins"/>
    <property type="match status" value="1"/>
</dbReference>
<dbReference type="Pfam" id="PF02678">
    <property type="entry name" value="Pirin"/>
    <property type="match status" value="1"/>
</dbReference>
<dbReference type="STRING" id="1789224.BFG52_11240"/>
<evidence type="ECO:0000313" key="6">
    <source>
        <dbReference type="EMBL" id="AOA58872.1"/>
    </source>
</evidence>
<feature type="domain" description="Pirin N-terminal" evidence="4">
    <location>
        <begin position="11"/>
        <end position="119"/>
    </location>
</feature>
<evidence type="ECO:0000256" key="2">
    <source>
        <dbReference type="PIRSR" id="PIRSR006232-1"/>
    </source>
</evidence>
<feature type="binding site" evidence="2">
    <location>
        <position position="60"/>
    </location>
    <ligand>
        <name>Fe cation</name>
        <dbReference type="ChEBI" id="CHEBI:24875"/>
    </ligand>
</feature>
<comment type="similarity">
    <text evidence="1 3">Belongs to the pirin family.</text>
</comment>
<dbReference type="InterPro" id="IPR011051">
    <property type="entry name" value="RmlC_Cupin_sf"/>
</dbReference>
<dbReference type="PANTHER" id="PTHR43212:SF3">
    <property type="entry name" value="QUERCETIN 2,3-DIOXYGENASE"/>
    <property type="match status" value="1"/>
</dbReference>
<dbReference type="RefSeq" id="WP_067556155.1">
    <property type="nucleotide sequence ID" value="NZ_CP016895.1"/>
</dbReference>
<proteinExistence type="inferred from homology"/>
<evidence type="ECO:0000256" key="1">
    <source>
        <dbReference type="ARBA" id="ARBA00008416"/>
    </source>
</evidence>
<feature type="binding site" evidence="2">
    <location>
        <position position="104"/>
    </location>
    <ligand>
        <name>Fe cation</name>
        <dbReference type="ChEBI" id="CHEBI:24875"/>
    </ligand>
</feature>
<organism evidence="6 7">
    <name type="scientific">Acinetobacter larvae</name>
    <dbReference type="NCBI Taxonomy" id="1789224"/>
    <lineage>
        <taxon>Bacteria</taxon>
        <taxon>Pseudomonadati</taxon>
        <taxon>Pseudomonadota</taxon>
        <taxon>Gammaproteobacteria</taxon>
        <taxon>Moraxellales</taxon>
        <taxon>Moraxellaceae</taxon>
        <taxon>Acinetobacter</taxon>
    </lineage>
</organism>
<feature type="binding site" evidence="2">
    <location>
        <position position="58"/>
    </location>
    <ligand>
        <name>Fe cation</name>
        <dbReference type="ChEBI" id="CHEBI:24875"/>
    </ligand>
</feature>
<evidence type="ECO:0000259" key="5">
    <source>
        <dbReference type="Pfam" id="PF17954"/>
    </source>
</evidence>
<keyword evidence="2" id="KW-0479">Metal-binding</keyword>
<dbReference type="KEGG" id="ala:BFG52_11240"/>
<dbReference type="InterPro" id="IPR014710">
    <property type="entry name" value="RmlC-like_jellyroll"/>
</dbReference>
<reference evidence="6 7" key="1">
    <citation type="submission" date="2016-08" db="EMBL/GenBank/DDBJ databases">
        <authorList>
            <person name="Seilhamer J.J."/>
        </authorList>
    </citation>
    <scope>NUCLEOTIDE SEQUENCE [LARGE SCALE GENOMIC DNA]</scope>
    <source>
        <strain evidence="6 7">BRTC-1</strain>
    </source>
</reference>
<evidence type="ECO:0000256" key="3">
    <source>
        <dbReference type="RuleBase" id="RU003457"/>
    </source>
</evidence>
<dbReference type="InterPro" id="IPR041602">
    <property type="entry name" value="Quercetinase_C"/>
</dbReference>
<dbReference type="Proteomes" id="UP000093391">
    <property type="component" value="Chromosome"/>
</dbReference>
<dbReference type="PIRSF" id="PIRSF006232">
    <property type="entry name" value="Pirin"/>
    <property type="match status" value="1"/>
</dbReference>
<gene>
    <name evidence="6" type="ORF">BFG52_11240</name>
</gene>
<keyword evidence="7" id="KW-1185">Reference proteome</keyword>
<comment type="cofactor">
    <cofactor evidence="2">
        <name>Fe cation</name>
        <dbReference type="ChEBI" id="CHEBI:24875"/>
    </cofactor>
    <text evidence="2">Binds 1 Fe cation per subunit.</text>
</comment>
<dbReference type="AlphaFoldDB" id="A0A1B2M0Z3"/>
<evidence type="ECO:0000313" key="7">
    <source>
        <dbReference type="Proteomes" id="UP000093391"/>
    </source>
</evidence>
<evidence type="ECO:0008006" key="8">
    <source>
        <dbReference type="Google" id="ProtNLM"/>
    </source>
</evidence>
<dbReference type="InterPro" id="IPR012093">
    <property type="entry name" value="Pirin"/>
</dbReference>
<sequence>MKTTIHRSEARGYIDHGWLKTHHSFSFGQWYDPDLMGVGALRVINEDIIAPQRGFATHPHKDMEILTYVISGTLTHQDSMGNQTHITAGEWQLMRAGTGIRHSEVNQGPEAVHLFQIWIQPDQLNLQPHYQQIRLDAKETPNQWQQIAANDQQAPMHIHQQVRIETAYLQQQQQLALPLTGQKGYLHVIDGEVIVNQQRLSQGDAIQIDQATAILAQTHSHLLYFDLAIAQPE</sequence>
<evidence type="ECO:0000259" key="4">
    <source>
        <dbReference type="Pfam" id="PF02678"/>
    </source>
</evidence>
<dbReference type="Gene3D" id="2.60.120.10">
    <property type="entry name" value="Jelly Rolls"/>
    <property type="match status" value="2"/>
</dbReference>
<dbReference type="OrthoDB" id="9780903at2"/>
<dbReference type="CDD" id="cd02910">
    <property type="entry name" value="cupin_Yhhw_N"/>
    <property type="match status" value="1"/>
</dbReference>
<dbReference type="PANTHER" id="PTHR43212">
    <property type="entry name" value="QUERCETIN 2,3-DIOXYGENASE"/>
    <property type="match status" value="1"/>
</dbReference>
<dbReference type="GO" id="GO:0046872">
    <property type="term" value="F:metal ion binding"/>
    <property type="evidence" value="ECO:0007669"/>
    <property type="project" value="UniProtKB-KW"/>
</dbReference>
<feature type="domain" description="Quercetin 2,3-dioxygenase C-terminal cupin" evidence="5">
    <location>
        <begin position="149"/>
        <end position="227"/>
    </location>
</feature>
<feature type="binding site" evidence="2">
    <location>
        <position position="102"/>
    </location>
    <ligand>
        <name>Fe cation</name>
        <dbReference type="ChEBI" id="CHEBI:24875"/>
    </ligand>
</feature>
<dbReference type="EMBL" id="CP016895">
    <property type="protein sequence ID" value="AOA58872.1"/>
    <property type="molecule type" value="Genomic_DNA"/>
</dbReference>
<keyword evidence="2" id="KW-0408">Iron</keyword>
<dbReference type="Pfam" id="PF17954">
    <property type="entry name" value="Pirin_C_2"/>
    <property type="match status" value="1"/>
</dbReference>
<protein>
    <recommendedName>
        <fullName evidence="8">Pirin family protein</fullName>
    </recommendedName>
</protein>
<accession>A0A1B2M0Z3</accession>
<dbReference type="InterPro" id="IPR003829">
    <property type="entry name" value="Pirin_N_dom"/>
</dbReference>